<name>A0A9W9KGR5_9EURO</name>
<reference evidence="2" key="2">
    <citation type="journal article" date="2023" name="IMA Fungus">
        <title>Comparative genomic study of the Penicillium genus elucidates a diverse pangenome and 15 lateral gene transfer events.</title>
        <authorList>
            <person name="Petersen C."/>
            <person name="Sorensen T."/>
            <person name="Nielsen M.R."/>
            <person name="Sondergaard T.E."/>
            <person name="Sorensen J.L."/>
            <person name="Fitzpatrick D.A."/>
            <person name="Frisvad J.C."/>
            <person name="Nielsen K.L."/>
        </authorList>
    </citation>
    <scope>NUCLEOTIDE SEQUENCE</scope>
    <source>
        <strain evidence="2">IBT 34128</strain>
    </source>
</reference>
<keyword evidence="3" id="KW-1185">Reference proteome</keyword>
<dbReference type="RefSeq" id="XP_056513949.1">
    <property type="nucleotide sequence ID" value="XM_056652882.1"/>
</dbReference>
<sequence length="177" mass="18796">MVEIVALLSTAPTPHSLSSGLHVEHGASPVAEEEVAEDVFVELVVGDAVDVEELVGVEVVCELEVGGLRLFGLGGWVAVEELVGNKVGEEVDDVRELLVGVDEVGVRVLNVGVGGISDVGLLSESEEVSSIESEDGQGSSPQSSSPRQFPGIPRTLLNESVQRRMDHILVTENFWEE</sequence>
<dbReference type="Proteomes" id="UP001141434">
    <property type="component" value="Unassembled WGS sequence"/>
</dbReference>
<dbReference type="AlphaFoldDB" id="A0A9W9KGR5"/>
<evidence type="ECO:0000256" key="1">
    <source>
        <dbReference type="SAM" id="MobiDB-lite"/>
    </source>
</evidence>
<dbReference type="EMBL" id="JAPMSZ010000004">
    <property type="protein sequence ID" value="KAJ5104953.1"/>
    <property type="molecule type" value="Genomic_DNA"/>
</dbReference>
<proteinExistence type="predicted"/>
<protein>
    <submittedName>
        <fullName evidence="2">Uncharacterized protein</fullName>
    </submittedName>
</protein>
<gene>
    <name evidence="2" type="ORF">NUU61_002300</name>
</gene>
<feature type="compositionally biased region" description="Low complexity" evidence="1">
    <location>
        <begin position="136"/>
        <end position="151"/>
    </location>
</feature>
<comment type="caution">
    <text evidence="2">The sequence shown here is derived from an EMBL/GenBank/DDBJ whole genome shotgun (WGS) entry which is preliminary data.</text>
</comment>
<reference evidence="2" key="1">
    <citation type="submission" date="2022-11" db="EMBL/GenBank/DDBJ databases">
        <authorList>
            <person name="Petersen C."/>
        </authorList>
    </citation>
    <scope>NUCLEOTIDE SEQUENCE</scope>
    <source>
        <strain evidence="2">IBT 34128</strain>
    </source>
</reference>
<accession>A0A9W9KGR5</accession>
<organism evidence="2 3">
    <name type="scientific">Penicillium alfredii</name>
    <dbReference type="NCBI Taxonomy" id="1506179"/>
    <lineage>
        <taxon>Eukaryota</taxon>
        <taxon>Fungi</taxon>
        <taxon>Dikarya</taxon>
        <taxon>Ascomycota</taxon>
        <taxon>Pezizomycotina</taxon>
        <taxon>Eurotiomycetes</taxon>
        <taxon>Eurotiomycetidae</taxon>
        <taxon>Eurotiales</taxon>
        <taxon>Aspergillaceae</taxon>
        <taxon>Penicillium</taxon>
    </lineage>
</organism>
<evidence type="ECO:0000313" key="3">
    <source>
        <dbReference type="Proteomes" id="UP001141434"/>
    </source>
</evidence>
<feature type="region of interest" description="Disordered" evidence="1">
    <location>
        <begin position="127"/>
        <end position="153"/>
    </location>
</feature>
<evidence type="ECO:0000313" key="2">
    <source>
        <dbReference type="EMBL" id="KAJ5104953.1"/>
    </source>
</evidence>
<dbReference type="GeneID" id="81392050"/>